<evidence type="ECO:0000256" key="1">
    <source>
        <dbReference type="SAM" id="Phobius"/>
    </source>
</evidence>
<dbReference type="OrthoDB" id="9796461at2"/>
<keyword evidence="1" id="KW-0812">Transmembrane</keyword>
<feature type="transmembrane region" description="Helical" evidence="1">
    <location>
        <begin position="83"/>
        <end position="103"/>
    </location>
</feature>
<name>A0A418Y7Z7_9BURK</name>
<dbReference type="EMBL" id="QYUP01000010">
    <property type="protein sequence ID" value="RJG27459.1"/>
    <property type="molecule type" value="Genomic_DNA"/>
</dbReference>
<keyword evidence="3" id="KW-1185">Reference proteome</keyword>
<dbReference type="AlphaFoldDB" id="A0A418Y7Z7"/>
<organism evidence="2 3">
    <name type="scientific">Massilia cavernae</name>
    <dbReference type="NCBI Taxonomy" id="2320864"/>
    <lineage>
        <taxon>Bacteria</taxon>
        <taxon>Pseudomonadati</taxon>
        <taxon>Pseudomonadota</taxon>
        <taxon>Betaproteobacteria</taxon>
        <taxon>Burkholderiales</taxon>
        <taxon>Oxalobacteraceae</taxon>
        <taxon>Telluria group</taxon>
        <taxon>Massilia</taxon>
    </lineage>
</organism>
<proteinExistence type="predicted"/>
<feature type="transmembrane region" description="Helical" evidence="1">
    <location>
        <begin position="15"/>
        <end position="34"/>
    </location>
</feature>
<accession>A0A418Y7Z7</accession>
<evidence type="ECO:0000313" key="3">
    <source>
        <dbReference type="Proteomes" id="UP000284006"/>
    </source>
</evidence>
<keyword evidence="1" id="KW-0472">Membrane</keyword>
<evidence type="ECO:0008006" key="4">
    <source>
        <dbReference type="Google" id="ProtNLM"/>
    </source>
</evidence>
<gene>
    <name evidence="2" type="ORF">D3872_00995</name>
</gene>
<keyword evidence="1" id="KW-1133">Transmembrane helix</keyword>
<protein>
    <recommendedName>
        <fullName evidence="4">Acyltransferase 3 domain-containing protein</fullName>
    </recommendedName>
</protein>
<reference evidence="2 3" key="1">
    <citation type="submission" date="2018-09" db="EMBL/GenBank/DDBJ databases">
        <authorList>
            <person name="Zhu H."/>
        </authorList>
    </citation>
    <scope>NUCLEOTIDE SEQUENCE [LARGE SCALE GENOMIC DNA]</scope>
    <source>
        <strain evidence="2 3">K1S02-61</strain>
    </source>
</reference>
<comment type="caution">
    <text evidence="2">The sequence shown here is derived from an EMBL/GenBank/DDBJ whole genome shotgun (WGS) entry which is preliminary data.</text>
</comment>
<evidence type="ECO:0000313" key="2">
    <source>
        <dbReference type="EMBL" id="RJG27459.1"/>
    </source>
</evidence>
<sequence length="170" mass="18962">MAEARLFRASYPGRAAPPNGLAAAFALVAVYFRLNGSNNILLEGSFVQDLLYSMVFMAVLCSLQSPVNPGSHAVRALDCIGRFFSEFSFTLYVIHVPLIFALRHIHARLLGTDELDPASLSDFGSYLSMVVLIVLLAWLFHLPFEAQTYRVRKRLKALLLRPRPLPQNIA</sequence>
<dbReference type="Proteomes" id="UP000284006">
    <property type="component" value="Unassembled WGS sequence"/>
</dbReference>
<feature type="transmembrane region" description="Helical" evidence="1">
    <location>
        <begin position="123"/>
        <end position="144"/>
    </location>
</feature>
<dbReference type="RefSeq" id="WP_119809048.1">
    <property type="nucleotide sequence ID" value="NZ_QYUP01000010.1"/>
</dbReference>